<keyword evidence="3" id="KW-1185">Reference proteome</keyword>
<evidence type="ECO:0000313" key="2">
    <source>
        <dbReference type="EMBL" id="KAA0677425.1"/>
    </source>
</evidence>
<evidence type="ECO:0000256" key="1">
    <source>
        <dbReference type="SAM" id="MobiDB-lite"/>
    </source>
</evidence>
<proteinExistence type="predicted"/>
<accession>A0A9W7NGQ0</accession>
<feature type="region of interest" description="Disordered" evidence="1">
    <location>
        <begin position="1"/>
        <end position="48"/>
    </location>
</feature>
<dbReference type="Proteomes" id="UP000480854">
    <property type="component" value="Unassembled WGS sequence"/>
</dbReference>
<dbReference type="AlphaFoldDB" id="A0A9W7NGQ0"/>
<organism evidence="2 3">
    <name type="scientific">Roseomonas genomospecies 6</name>
    <dbReference type="NCBI Taxonomy" id="214106"/>
    <lineage>
        <taxon>Bacteria</taxon>
        <taxon>Pseudomonadati</taxon>
        <taxon>Pseudomonadota</taxon>
        <taxon>Alphaproteobacteria</taxon>
        <taxon>Acetobacterales</taxon>
        <taxon>Roseomonadaceae</taxon>
        <taxon>Roseomonas</taxon>
    </lineage>
</organism>
<comment type="caution">
    <text evidence="2">The sequence shown here is derived from an EMBL/GenBank/DDBJ whole genome shotgun (WGS) entry which is preliminary data.</text>
</comment>
<sequence>MQHGSSFSNGGNVGPATQEPQHSASVSKHCDILAGRSRKGQKRSMGFKPVDLLLQPRDIFLPASGRSCDGIPQCQAVKPGPQ</sequence>
<dbReference type="OrthoDB" id="9929532at2"/>
<gene>
    <name evidence="2" type="ORF">DS843_23615</name>
</gene>
<feature type="compositionally biased region" description="Polar residues" evidence="1">
    <location>
        <begin position="1"/>
        <end position="10"/>
    </location>
</feature>
<name>A0A9W7NGQ0_9PROT</name>
<dbReference type="EMBL" id="QOKW01000024">
    <property type="protein sequence ID" value="KAA0677425.1"/>
    <property type="molecule type" value="Genomic_DNA"/>
</dbReference>
<protein>
    <submittedName>
        <fullName evidence="2">Uncharacterized protein</fullName>
    </submittedName>
</protein>
<reference evidence="2 3" key="1">
    <citation type="submission" date="2018-07" db="EMBL/GenBank/DDBJ databases">
        <title>Genome sequence of Azospirillum sp. ATCC 49961.</title>
        <authorList>
            <person name="Sant'Anna F.H."/>
            <person name="Baldani J.I."/>
            <person name="Zilli J.E."/>
            <person name="Reis V.M."/>
            <person name="Hartmann A."/>
            <person name="Cruz L."/>
            <person name="de Souza E.M."/>
            <person name="de Oliveira Pedrosa F."/>
            <person name="Passaglia L.M.P."/>
        </authorList>
    </citation>
    <scope>NUCLEOTIDE SEQUENCE [LARGE SCALE GENOMIC DNA]</scope>
    <source>
        <strain evidence="2 3">ATCC 49961</strain>
    </source>
</reference>
<evidence type="ECO:0000313" key="3">
    <source>
        <dbReference type="Proteomes" id="UP000480854"/>
    </source>
</evidence>